<dbReference type="EMBL" id="QWEG01000019">
    <property type="protein sequence ID" value="RHW32450.1"/>
    <property type="molecule type" value="Genomic_DNA"/>
</dbReference>
<accession>A0A417YHL4</accession>
<dbReference type="Pfam" id="PF14595">
    <property type="entry name" value="Thioredoxin_9"/>
    <property type="match status" value="1"/>
</dbReference>
<dbReference type="RefSeq" id="WP_118924239.1">
    <property type="nucleotide sequence ID" value="NZ_QWEG01000019.1"/>
</dbReference>
<dbReference type="SUPFAM" id="SSF52833">
    <property type="entry name" value="Thioredoxin-like"/>
    <property type="match status" value="1"/>
</dbReference>
<dbReference type="AlphaFoldDB" id="A0A417YHL4"/>
<evidence type="ECO:0000313" key="1">
    <source>
        <dbReference type="EMBL" id="RHW32450.1"/>
    </source>
</evidence>
<dbReference type="InterPro" id="IPR036249">
    <property type="entry name" value="Thioredoxin-like_sf"/>
</dbReference>
<sequence length="185" mass="21266">MDLNSWFSKGMSVQDYIDGMKTHKEEMLEVLEQFNLSELQIASLEALKGKKLRVIALSEDWCGDAMLNNPILLKIADAADMEVRFLLRDENVELMDQYLTNGTSRAIPIYIFIDGEGKEYAHWGPRAQKVQELVERGRASLPAKEDPQFEEKQKAFYKELVESYRTDNGIWQTVSESIIQKITLS</sequence>
<gene>
    <name evidence="1" type="ORF">D1B31_21235</name>
</gene>
<evidence type="ECO:0000313" key="2">
    <source>
        <dbReference type="Proteomes" id="UP000284416"/>
    </source>
</evidence>
<dbReference type="OrthoDB" id="6120799at2"/>
<reference evidence="1 2" key="1">
    <citation type="journal article" date="2017" name="Int. J. Syst. Evol. Microbiol.">
        <title>Bacillus notoginsengisoli sp. nov., a novel bacterium isolated from the rhizosphere of Panax notoginseng.</title>
        <authorList>
            <person name="Zhang M.Y."/>
            <person name="Cheng J."/>
            <person name="Cai Y."/>
            <person name="Zhang T.Y."/>
            <person name="Wu Y.Y."/>
            <person name="Manikprabhu D."/>
            <person name="Li W.J."/>
            <person name="Zhang Y.X."/>
        </authorList>
    </citation>
    <scope>NUCLEOTIDE SEQUENCE [LARGE SCALE GENOMIC DNA]</scope>
    <source>
        <strain evidence="1 2">JCM 30743</strain>
    </source>
</reference>
<name>A0A417YHL4_9BACI</name>
<proteinExistence type="predicted"/>
<organism evidence="1 2">
    <name type="scientific">Neobacillus notoginsengisoli</name>
    <dbReference type="NCBI Taxonomy" id="1578198"/>
    <lineage>
        <taxon>Bacteria</taxon>
        <taxon>Bacillati</taxon>
        <taxon>Bacillota</taxon>
        <taxon>Bacilli</taxon>
        <taxon>Bacillales</taxon>
        <taxon>Bacillaceae</taxon>
        <taxon>Neobacillus</taxon>
    </lineage>
</organism>
<comment type="caution">
    <text evidence="1">The sequence shown here is derived from an EMBL/GenBank/DDBJ whole genome shotgun (WGS) entry which is preliminary data.</text>
</comment>
<dbReference type="Gene3D" id="3.40.30.10">
    <property type="entry name" value="Glutaredoxin"/>
    <property type="match status" value="1"/>
</dbReference>
<dbReference type="Proteomes" id="UP000284416">
    <property type="component" value="Unassembled WGS sequence"/>
</dbReference>
<keyword evidence="2" id="KW-1185">Reference proteome</keyword>
<protein>
    <submittedName>
        <fullName evidence="1">Thioredoxin family protein</fullName>
    </submittedName>
</protein>